<evidence type="ECO:0000259" key="1">
    <source>
        <dbReference type="Pfam" id="PF03572"/>
    </source>
</evidence>
<dbReference type="Gene3D" id="3.90.226.10">
    <property type="entry name" value="2-enoyl-CoA Hydratase, Chain A, domain 1"/>
    <property type="match status" value="1"/>
</dbReference>
<dbReference type="Pfam" id="PF03572">
    <property type="entry name" value="Peptidase_S41"/>
    <property type="match status" value="1"/>
</dbReference>
<dbReference type="InterPro" id="IPR005151">
    <property type="entry name" value="Tail-specific_protease"/>
</dbReference>
<dbReference type="PANTHER" id="PTHR37049">
    <property type="entry name" value="PEPTIDASE S41 FAMILY PROTEIN"/>
    <property type="match status" value="1"/>
</dbReference>
<accession>A0ABR4PQ93</accession>
<dbReference type="InterPro" id="IPR029045">
    <property type="entry name" value="ClpP/crotonase-like_dom_sf"/>
</dbReference>
<keyword evidence="4" id="KW-1185">Reference proteome</keyword>
<dbReference type="PANTHER" id="PTHR37049:SF4">
    <property type="entry name" value="RHODANESE DOMAIN-CONTAINING PROTEIN"/>
    <property type="match status" value="1"/>
</dbReference>
<dbReference type="Pfam" id="PF23658">
    <property type="entry name" value="PDZ_CPAF_rel"/>
    <property type="match status" value="1"/>
</dbReference>
<dbReference type="Proteomes" id="UP001629113">
    <property type="component" value="Unassembled WGS sequence"/>
</dbReference>
<evidence type="ECO:0000313" key="3">
    <source>
        <dbReference type="EMBL" id="KAL3425509.1"/>
    </source>
</evidence>
<sequence>MILRLKKSLAVSVATSLALVFSEFPPPVRHACEGIAASYRRWASHGGDGNYAGIPGQNAIDCLHSMPFRVDLAVEFIDGYLGYLQFQSTIEPLQSPPSGYISTSVDLLGRFETIRARSISNLYTNQYDFDQDIDYLISRANDGHLNVELCSQEIMHFEHGIPLVSISEDGKQLPKIYTLSDATLGLMGAKNISNLVEINGVDAIYYLESSIGVRLGYQDPDARYNYLFPSYTAGFSGKSSGGAWTTYKGSWPGAAHQILQFANGSNLTVDTTATWPSNNGPMVYENGEMLFEAACIPSKTGTFGRYPGSFYASPTYDLPPSGAAIFPSPVIHHPKNLILGYYLEKYNAEIAVLQIPTFQVGSEAREFTQTAVDFVKKAFKDGKKKLMIDLTDNGGGDLILAFDLIQILFPGSYMYSATRFRATELIGFMGQIFSAAAERNDTIVSDLPVHFQNAVRPDQKSGFYSWENMNGPVKIMDANMSNLFAAFNYSLASSNEHRITAYNSALLNKRDQIFKTDQIVLISNGICASTCAIFAELLMKHGVKSIAFGGRPFYGPMQTVGGVKGAEHWSLSQIDRYISLAHELAINSTKLGTPLITQEQLQIFETLLPPRLEDFALRFGASGGGGVNFRNAYGEGDDNTPIQFVYEAADCRLFYTAENYIRPETVWRAAANAMLMNGSCVEGSATRR</sequence>
<protein>
    <submittedName>
        <fullName evidence="3">Peptidase S41 family protein</fullName>
    </submittedName>
</protein>
<reference evidence="3 4" key="1">
    <citation type="submission" date="2024-06" db="EMBL/GenBank/DDBJ databases">
        <title>Complete genome of Phlyctema vagabunda strain 19-DSS-EL-015.</title>
        <authorList>
            <person name="Fiorenzani C."/>
        </authorList>
    </citation>
    <scope>NUCLEOTIDE SEQUENCE [LARGE SCALE GENOMIC DNA]</scope>
    <source>
        <strain evidence="3 4">19-DSS-EL-015</strain>
    </source>
</reference>
<comment type="caution">
    <text evidence="3">The sequence shown here is derived from an EMBL/GenBank/DDBJ whole genome shotgun (WGS) entry which is preliminary data.</text>
</comment>
<evidence type="ECO:0000313" key="4">
    <source>
        <dbReference type="Proteomes" id="UP001629113"/>
    </source>
</evidence>
<feature type="domain" description="Tail specific protease" evidence="1">
    <location>
        <begin position="350"/>
        <end position="544"/>
    </location>
</feature>
<name>A0ABR4PQ93_9HELO</name>
<feature type="domain" description="CPAF-like PDZ" evidence="2">
    <location>
        <begin position="157"/>
        <end position="278"/>
    </location>
</feature>
<dbReference type="EMBL" id="JBFCZG010000002">
    <property type="protein sequence ID" value="KAL3425509.1"/>
    <property type="molecule type" value="Genomic_DNA"/>
</dbReference>
<gene>
    <name evidence="3" type="ORF">PVAG01_02300</name>
</gene>
<dbReference type="SUPFAM" id="SSF52096">
    <property type="entry name" value="ClpP/crotonase"/>
    <property type="match status" value="1"/>
</dbReference>
<dbReference type="InterPro" id="IPR052766">
    <property type="entry name" value="S41A_metabolite_peptidase"/>
</dbReference>
<organism evidence="3 4">
    <name type="scientific">Phlyctema vagabunda</name>
    <dbReference type="NCBI Taxonomy" id="108571"/>
    <lineage>
        <taxon>Eukaryota</taxon>
        <taxon>Fungi</taxon>
        <taxon>Dikarya</taxon>
        <taxon>Ascomycota</taxon>
        <taxon>Pezizomycotina</taxon>
        <taxon>Leotiomycetes</taxon>
        <taxon>Helotiales</taxon>
        <taxon>Dermateaceae</taxon>
        <taxon>Phlyctema</taxon>
    </lineage>
</organism>
<evidence type="ECO:0000259" key="2">
    <source>
        <dbReference type="Pfam" id="PF23658"/>
    </source>
</evidence>
<proteinExistence type="predicted"/>
<dbReference type="InterPro" id="IPR056186">
    <property type="entry name" value="PDZ_CPAF-rel"/>
</dbReference>